<keyword evidence="3" id="KW-0378">Hydrolase</keyword>
<accession>A0ABS5YNF3</accession>
<dbReference type="EMBL" id="JAHKKG010000005">
    <property type="protein sequence ID" value="MBU2664989.1"/>
    <property type="molecule type" value="Genomic_DNA"/>
</dbReference>
<feature type="transmembrane region" description="Helical" evidence="1">
    <location>
        <begin position="235"/>
        <end position="257"/>
    </location>
</feature>
<dbReference type="InterPro" id="IPR003675">
    <property type="entry name" value="Rce1/LyrA-like_dom"/>
</dbReference>
<evidence type="ECO:0000259" key="2">
    <source>
        <dbReference type="Pfam" id="PF02517"/>
    </source>
</evidence>
<keyword evidence="4" id="KW-1185">Reference proteome</keyword>
<evidence type="ECO:0000256" key="1">
    <source>
        <dbReference type="SAM" id="Phobius"/>
    </source>
</evidence>
<dbReference type="Proteomes" id="UP001519654">
    <property type="component" value="Unassembled WGS sequence"/>
</dbReference>
<keyword evidence="1" id="KW-0812">Transmembrane</keyword>
<comment type="caution">
    <text evidence="3">The sequence shown here is derived from an EMBL/GenBank/DDBJ whole genome shotgun (WGS) entry which is preliminary data.</text>
</comment>
<keyword evidence="3" id="KW-0645">Protease</keyword>
<feature type="transmembrane region" description="Helical" evidence="1">
    <location>
        <begin position="156"/>
        <end position="176"/>
    </location>
</feature>
<evidence type="ECO:0000313" key="3">
    <source>
        <dbReference type="EMBL" id="MBU2664989.1"/>
    </source>
</evidence>
<gene>
    <name evidence="3" type="ORF">KOI35_15910</name>
</gene>
<protein>
    <submittedName>
        <fullName evidence="3">CPBP family intramembrane metalloprotease</fullName>
    </submittedName>
</protein>
<evidence type="ECO:0000313" key="4">
    <source>
        <dbReference type="Proteomes" id="UP001519654"/>
    </source>
</evidence>
<keyword evidence="1" id="KW-0472">Membrane</keyword>
<name>A0ABS5YNF3_9ACTN</name>
<feature type="transmembrane region" description="Helical" evidence="1">
    <location>
        <begin position="85"/>
        <end position="110"/>
    </location>
</feature>
<dbReference type="RefSeq" id="WP_215788232.1">
    <property type="nucleotide sequence ID" value="NZ_JAHKKG010000005.1"/>
</dbReference>
<feature type="transmembrane region" description="Helical" evidence="1">
    <location>
        <begin position="45"/>
        <end position="64"/>
    </location>
</feature>
<keyword evidence="1" id="KW-1133">Transmembrane helix</keyword>
<reference evidence="3 4" key="1">
    <citation type="submission" date="2021-06" db="EMBL/GenBank/DDBJ databases">
        <title>Actinoplanes lichenicola sp. nov., and Actinoplanes ovalisporus sp. nov., isolated from lichen in Thailand.</title>
        <authorList>
            <person name="Saeng-In P."/>
            <person name="Kanchanasin P."/>
            <person name="Yuki M."/>
            <person name="Kudo T."/>
            <person name="Ohkuma M."/>
            <person name="Phongsopitanun W."/>
            <person name="Tanasupawat S."/>
        </authorList>
    </citation>
    <scope>NUCLEOTIDE SEQUENCE [LARGE SCALE GENOMIC DNA]</scope>
    <source>
        <strain evidence="3 4">NBRC 110975</strain>
    </source>
</reference>
<keyword evidence="3" id="KW-0482">Metalloprotease</keyword>
<proteinExistence type="predicted"/>
<dbReference type="Pfam" id="PF02517">
    <property type="entry name" value="Rce1-like"/>
    <property type="match status" value="1"/>
</dbReference>
<organism evidence="3 4">
    <name type="scientific">Paractinoplanes bogorensis</name>
    <dbReference type="NCBI Taxonomy" id="1610840"/>
    <lineage>
        <taxon>Bacteria</taxon>
        <taxon>Bacillati</taxon>
        <taxon>Actinomycetota</taxon>
        <taxon>Actinomycetes</taxon>
        <taxon>Micromonosporales</taxon>
        <taxon>Micromonosporaceae</taxon>
        <taxon>Paractinoplanes</taxon>
    </lineage>
</organism>
<dbReference type="GO" id="GO:0008237">
    <property type="term" value="F:metallopeptidase activity"/>
    <property type="evidence" value="ECO:0007669"/>
    <property type="project" value="UniProtKB-KW"/>
</dbReference>
<feature type="domain" description="CAAX prenyl protease 2/Lysostaphin resistance protein A-like" evidence="2">
    <location>
        <begin position="125"/>
        <end position="216"/>
    </location>
</feature>
<feature type="transmembrane region" description="Helical" evidence="1">
    <location>
        <begin position="116"/>
        <end position="135"/>
    </location>
</feature>
<sequence>MERNRPVPVVSRIAIVFTAATLIWLAVFAAGDAIWGEGYDRGRHVASAFGLTLLVVPMVVLAYRHLDRLPWDQLRRPSPRTGSRLLGLGAAGYLIPATVAVIACLALDWLTISPRGSILTTILSVLALAGLVLLYEALPEEYVFRGYLYRNLTQLMPAWVAVLAQAVLFTLFGVLIGAAGSLERVVILFGFAVVQGFLRQVTDSLLVPIGFHVAFQTAVQITGDSWNRFVVDDLALLQQFALGLVPLALGVGVVQLLQRRTTARAVS</sequence>